<protein>
    <recommendedName>
        <fullName evidence="1">Flagellar hook-associated protein 2 C-terminal domain-containing protein</fullName>
    </recommendedName>
</protein>
<dbReference type="OrthoDB" id="8771769at2"/>
<evidence type="ECO:0000259" key="1">
    <source>
        <dbReference type="Pfam" id="PF07195"/>
    </source>
</evidence>
<dbReference type="RefSeq" id="WP_101682999.1">
    <property type="nucleotide sequence ID" value="NZ_PJRP01000009.1"/>
</dbReference>
<reference evidence="2 3" key="1">
    <citation type="submission" date="2017-12" db="EMBL/GenBank/DDBJ databases">
        <title>Genome sequence of the active heterotrophic nitrifier-denitrifier, Cupriavidus pauculus UM1.</title>
        <authorList>
            <person name="Putonti C."/>
            <person name="Castignetti D."/>
        </authorList>
    </citation>
    <scope>NUCLEOTIDE SEQUENCE [LARGE SCALE GENOMIC DNA]</scope>
    <source>
        <strain evidence="2 3">UM1</strain>
    </source>
</reference>
<dbReference type="PANTHER" id="PTHR30288:SF0">
    <property type="entry name" value="FLAGELLAR HOOK-ASSOCIATED PROTEIN 2"/>
    <property type="match status" value="1"/>
</dbReference>
<dbReference type="PANTHER" id="PTHR30288">
    <property type="entry name" value="FLAGELLAR CAP/ASSEMBLY PROTEIN FLID"/>
    <property type="match status" value="1"/>
</dbReference>
<gene>
    <name evidence="2" type="ORF">CYJ10_18815</name>
</gene>
<sequence length="161" mass="17260">MTRPRRKTGSALLGDDALRNVKAALDSVINNADPSTLKSIGITQSSDGTLSVDTKALERAMEEHPDVVKKVLLGDDGKSGLAAATGGFVDNALADSGAIAKSEHEVQETLNGISSRYDTETRRASALMETYRAQYAQLDMFLNQSNSANAAFSAQMRLLRR</sequence>
<dbReference type="InterPro" id="IPR040026">
    <property type="entry name" value="FliD"/>
</dbReference>
<dbReference type="GO" id="GO:0009421">
    <property type="term" value="C:bacterial-type flagellum filament cap"/>
    <property type="evidence" value="ECO:0007669"/>
    <property type="project" value="InterPro"/>
</dbReference>
<dbReference type="GO" id="GO:0007155">
    <property type="term" value="P:cell adhesion"/>
    <property type="evidence" value="ECO:0007669"/>
    <property type="project" value="InterPro"/>
</dbReference>
<name>A0A2N5C9G9_9BURK</name>
<dbReference type="GO" id="GO:0071973">
    <property type="term" value="P:bacterial-type flagellum-dependent cell motility"/>
    <property type="evidence" value="ECO:0007669"/>
    <property type="project" value="TreeGrafter"/>
</dbReference>
<accession>A0A2N5C9G9</accession>
<dbReference type="EMBL" id="PJRP01000009">
    <property type="protein sequence ID" value="PLP98847.1"/>
    <property type="molecule type" value="Genomic_DNA"/>
</dbReference>
<proteinExistence type="predicted"/>
<comment type="caution">
    <text evidence="2">The sequence shown here is derived from an EMBL/GenBank/DDBJ whole genome shotgun (WGS) entry which is preliminary data.</text>
</comment>
<dbReference type="Pfam" id="PF07195">
    <property type="entry name" value="FliD_C"/>
    <property type="match status" value="1"/>
</dbReference>
<dbReference type="InterPro" id="IPR010809">
    <property type="entry name" value="FliD_C"/>
</dbReference>
<organism evidence="2 3">
    <name type="scientific">Cupriavidus pauculus</name>
    <dbReference type="NCBI Taxonomy" id="82633"/>
    <lineage>
        <taxon>Bacteria</taxon>
        <taxon>Pseudomonadati</taxon>
        <taxon>Pseudomonadota</taxon>
        <taxon>Betaproteobacteria</taxon>
        <taxon>Burkholderiales</taxon>
        <taxon>Burkholderiaceae</taxon>
        <taxon>Cupriavidus</taxon>
    </lineage>
</organism>
<dbReference type="AlphaFoldDB" id="A0A2N5C9G9"/>
<feature type="domain" description="Flagellar hook-associated protein 2 C-terminal" evidence="1">
    <location>
        <begin position="6"/>
        <end position="146"/>
    </location>
</feature>
<evidence type="ECO:0000313" key="2">
    <source>
        <dbReference type="EMBL" id="PLP98847.1"/>
    </source>
</evidence>
<evidence type="ECO:0000313" key="3">
    <source>
        <dbReference type="Proteomes" id="UP000234341"/>
    </source>
</evidence>
<dbReference type="Proteomes" id="UP000234341">
    <property type="component" value="Unassembled WGS sequence"/>
</dbReference>